<accession>L7EZN1</accession>
<comment type="caution">
    <text evidence="2">The sequence shown here is derived from an EMBL/GenBank/DDBJ whole genome shotgun (WGS) entry which is preliminary data.</text>
</comment>
<reference evidence="2 3" key="1">
    <citation type="journal article" date="2011" name="Plasmid">
        <title>Streptomyces turgidiscabies Car8 contains a modular pathogenicity island that shares virulence genes with other actinobacterial plant pathogens.</title>
        <authorList>
            <person name="Huguet-Tapia J.C."/>
            <person name="Badger J.H."/>
            <person name="Loria R."/>
            <person name="Pettis G.S."/>
        </authorList>
    </citation>
    <scope>NUCLEOTIDE SEQUENCE [LARGE SCALE GENOMIC DNA]</scope>
    <source>
        <strain evidence="2 3">Car8</strain>
    </source>
</reference>
<gene>
    <name evidence="2" type="ORF">STRTUCAR8_02430</name>
</gene>
<dbReference type="AlphaFoldDB" id="L7EZN1"/>
<protein>
    <submittedName>
        <fullName evidence="2">Uncharacterized protein</fullName>
    </submittedName>
</protein>
<feature type="compositionally biased region" description="Basic and acidic residues" evidence="1">
    <location>
        <begin position="180"/>
        <end position="192"/>
    </location>
</feature>
<evidence type="ECO:0000313" key="3">
    <source>
        <dbReference type="Proteomes" id="UP000010931"/>
    </source>
</evidence>
<feature type="region of interest" description="Disordered" evidence="1">
    <location>
        <begin position="106"/>
        <end position="196"/>
    </location>
</feature>
<dbReference type="EMBL" id="AEJB01000503">
    <property type="protein sequence ID" value="ELP63810.1"/>
    <property type="molecule type" value="Genomic_DNA"/>
</dbReference>
<evidence type="ECO:0000256" key="1">
    <source>
        <dbReference type="SAM" id="MobiDB-lite"/>
    </source>
</evidence>
<keyword evidence="3" id="KW-1185">Reference proteome</keyword>
<feature type="region of interest" description="Disordered" evidence="1">
    <location>
        <begin position="28"/>
        <end position="79"/>
    </location>
</feature>
<feature type="non-terminal residue" evidence="2">
    <location>
        <position position="230"/>
    </location>
</feature>
<dbReference type="Proteomes" id="UP000010931">
    <property type="component" value="Unassembled WGS sequence"/>
</dbReference>
<sequence>MEDPAAAVGRQREHVDRVLHVLYDVQGAPDEQQAVAVGERGRVPEADEPGDPGARVHPVQSADPGLDDEQRLSVGRGGDAVGVDDLAGHLIPVAAQGDPYDVACARERAAPAEREDVERRLEGVGEDRRARGQEHVVDEGGGRGGEGVRGKDRPRTGVHDPGALGAGGDEQPSPAVEFEADGRRAGPGRDDLAGAGAQVGAVDRAVGEGAQIGVGAGAGGYALGAEAVRQ</sequence>
<organism evidence="2 3">
    <name type="scientific">Streptomyces turgidiscabies (strain Car8)</name>
    <dbReference type="NCBI Taxonomy" id="698760"/>
    <lineage>
        <taxon>Bacteria</taxon>
        <taxon>Bacillati</taxon>
        <taxon>Actinomycetota</taxon>
        <taxon>Actinomycetes</taxon>
        <taxon>Kitasatosporales</taxon>
        <taxon>Streptomycetaceae</taxon>
        <taxon>Streptomyces</taxon>
    </lineage>
</organism>
<proteinExistence type="predicted"/>
<name>L7EZN1_STRT8</name>
<feature type="compositionally biased region" description="Basic and acidic residues" evidence="1">
    <location>
        <begin position="106"/>
        <end position="158"/>
    </location>
</feature>
<evidence type="ECO:0000313" key="2">
    <source>
        <dbReference type="EMBL" id="ELP63810.1"/>
    </source>
</evidence>